<evidence type="ECO:0000313" key="10">
    <source>
        <dbReference type="EMBL" id="KZW02673.1"/>
    </source>
</evidence>
<dbReference type="SUPFAM" id="SSF110581">
    <property type="entry name" value="Indigoidine synthase A-like"/>
    <property type="match status" value="1"/>
</dbReference>
<dbReference type="HAMAP" id="MF_01876">
    <property type="entry name" value="PsiMP_glycosidase"/>
    <property type="match status" value="1"/>
</dbReference>
<dbReference type="InterPro" id="IPR011611">
    <property type="entry name" value="PfkB_dom"/>
</dbReference>
<dbReference type="EMBL" id="KV425887">
    <property type="protein sequence ID" value="KZW02673.1"/>
    <property type="molecule type" value="Genomic_DNA"/>
</dbReference>
<dbReference type="InParanoid" id="A0A165PU43"/>
<evidence type="ECO:0000256" key="1">
    <source>
        <dbReference type="ARBA" id="ARBA00022679"/>
    </source>
</evidence>
<dbReference type="Pfam" id="PF00294">
    <property type="entry name" value="PfkB"/>
    <property type="match status" value="2"/>
</dbReference>
<evidence type="ECO:0000256" key="8">
    <source>
        <dbReference type="SAM" id="MobiDB-lite"/>
    </source>
</evidence>
<feature type="domain" description="Carbohydrate kinase PfkB" evidence="9">
    <location>
        <begin position="731"/>
        <end position="791"/>
    </location>
</feature>
<keyword evidence="6" id="KW-0456">Lyase</keyword>
<evidence type="ECO:0000256" key="5">
    <source>
        <dbReference type="ARBA" id="ARBA00023211"/>
    </source>
</evidence>
<dbReference type="GO" id="GO:0016301">
    <property type="term" value="F:kinase activity"/>
    <property type="evidence" value="ECO:0007669"/>
    <property type="project" value="UniProtKB-KW"/>
</dbReference>
<keyword evidence="3" id="KW-0418">Kinase</keyword>
<feature type="domain" description="Carbohydrate kinase PfkB" evidence="9">
    <location>
        <begin position="406"/>
        <end position="610"/>
    </location>
</feature>
<dbReference type="FunCoup" id="A0A165PU43">
    <property type="interactions" value="27"/>
</dbReference>
<dbReference type="Proteomes" id="UP000077266">
    <property type="component" value="Unassembled WGS sequence"/>
</dbReference>
<dbReference type="GO" id="GO:0016798">
    <property type="term" value="F:hydrolase activity, acting on glycosyl bonds"/>
    <property type="evidence" value="ECO:0007669"/>
    <property type="project" value="UniProtKB-KW"/>
</dbReference>
<proteinExistence type="inferred from homology"/>
<dbReference type="GO" id="GO:0046872">
    <property type="term" value="F:metal ion binding"/>
    <property type="evidence" value="ECO:0007669"/>
    <property type="project" value="UniProtKB-KW"/>
</dbReference>
<dbReference type="InterPro" id="IPR007342">
    <property type="entry name" value="PsuG"/>
</dbReference>
<accession>A0A165PU43</accession>
<name>A0A165PU43_EXIGL</name>
<dbReference type="Pfam" id="PF04227">
    <property type="entry name" value="Indigoidine_A"/>
    <property type="match status" value="1"/>
</dbReference>
<keyword evidence="4" id="KW-0378">Hydrolase</keyword>
<protein>
    <recommendedName>
        <fullName evidence="9">Carbohydrate kinase PfkB domain-containing protein</fullName>
    </recommendedName>
</protein>
<keyword evidence="7" id="KW-0326">Glycosidase</keyword>
<gene>
    <name evidence="10" type="ORF">EXIGLDRAFT_738251</name>
</gene>
<dbReference type="GO" id="GO:0004730">
    <property type="term" value="F:pseudouridylate synthase activity"/>
    <property type="evidence" value="ECO:0007669"/>
    <property type="project" value="InterPro"/>
</dbReference>
<keyword evidence="1" id="KW-0808">Transferase</keyword>
<dbReference type="Gene3D" id="3.40.1790.10">
    <property type="entry name" value="Indigoidine synthase domain"/>
    <property type="match status" value="1"/>
</dbReference>
<evidence type="ECO:0000256" key="2">
    <source>
        <dbReference type="ARBA" id="ARBA00022723"/>
    </source>
</evidence>
<dbReference type="InterPro" id="IPR022830">
    <property type="entry name" value="Indigdn_synthA-like"/>
</dbReference>
<sequence>MQSPTSLHTLTSAGGLDYFTDKLKSVKVEQDSKGISLPQLQSQPRSQHHVQPEVQDALALGRPIVALESALVTDGMPPPTNLAVGRACERIVREGGAVPATIALIDGRVKVGLSDAELERIADWSVEGSSGGTGRGKVSRRDFAPAIALGRTGGTTIAGTMVVANLVGIKVFATGGLGGVHRNGQNTLDISADLTELGRTPVGVIASGIKSILDIPRTLEYLETQGVPVLTYADNNTFPAFYARDSGCKSPWNVNTPSLAAQILYNQFHHLSLQTGVFFAAPVPEHAAYNGASIQAAINQAVKESEENGVSTRGKDVTPWLLARVMELTEGKSLQSNIALIENTSVIGAQVAVEYARLTKESDGPQPSSVYVSTTSTSATASPRAQHDFTPNSQTVHTVPASTADLLIAGCAAIDVIAQQSSNVDASGSTAPGKITTSLGGVARNVAEAAHRLSSPGSLTVLVAPVGEDAFGQTLLAESAAFGMRLDAHRGLNVRTPVCNMVLDSRGALVGGVADMDAPAAMDAQTVIDSIRRHSPKLVALDANLAPTTIQEVLAHCRDSGIPTFFEPTSVAKVTALLPAMSAASASGAGPAVTYASPNIRELGVLSQAARNNGLFDTEWWWTVLDSLALESAFRAQLEILAERPASPAGMTSKGSLKFLTDQGVVQMAVQLLPFVKHFMIQLGDKGVLVVMQHTEPCAWSKATSNMSLRQIVAHAPNEQSTVVVRHFPAFDLAPEEIVSVTGAGDTLVGAVLAGLVKKPSTFADPESLQTLITMGQAAAVETLRSTYAVAPTLSSMVR</sequence>
<dbReference type="PROSITE" id="PS00584">
    <property type="entry name" value="PFKB_KINASES_2"/>
    <property type="match status" value="1"/>
</dbReference>
<dbReference type="GO" id="GO:0005737">
    <property type="term" value="C:cytoplasm"/>
    <property type="evidence" value="ECO:0007669"/>
    <property type="project" value="TreeGrafter"/>
</dbReference>
<evidence type="ECO:0000256" key="4">
    <source>
        <dbReference type="ARBA" id="ARBA00022801"/>
    </source>
</evidence>
<dbReference type="InterPro" id="IPR029056">
    <property type="entry name" value="Ribokinase-like"/>
</dbReference>
<feature type="compositionally biased region" description="Low complexity" evidence="8">
    <location>
        <begin position="368"/>
        <end position="382"/>
    </location>
</feature>
<organism evidence="10 11">
    <name type="scientific">Exidia glandulosa HHB12029</name>
    <dbReference type="NCBI Taxonomy" id="1314781"/>
    <lineage>
        <taxon>Eukaryota</taxon>
        <taxon>Fungi</taxon>
        <taxon>Dikarya</taxon>
        <taxon>Basidiomycota</taxon>
        <taxon>Agaricomycotina</taxon>
        <taxon>Agaricomycetes</taxon>
        <taxon>Auriculariales</taxon>
        <taxon>Exidiaceae</taxon>
        <taxon>Exidia</taxon>
    </lineage>
</organism>
<dbReference type="InterPro" id="IPR002173">
    <property type="entry name" value="Carboh/pur_kinase_PfkB_CS"/>
</dbReference>
<dbReference type="PANTHER" id="PTHR42909">
    <property type="entry name" value="ZGC:136858"/>
    <property type="match status" value="1"/>
</dbReference>
<dbReference type="PANTHER" id="PTHR42909:SF1">
    <property type="entry name" value="CARBOHYDRATE KINASE PFKB DOMAIN-CONTAINING PROTEIN"/>
    <property type="match status" value="1"/>
</dbReference>
<dbReference type="SUPFAM" id="SSF53613">
    <property type="entry name" value="Ribokinase-like"/>
    <property type="match status" value="1"/>
</dbReference>
<keyword evidence="5" id="KW-0464">Manganese</keyword>
<evidence type="ECO:0000259" key="9">
    <source>
        <dbReference type="Pfam" id="PF00294"/>
    </source>
</evidence>
<evidence type="ECO:0000313" key="11">
    <source>
        <dbReference type="Proteomes" id="UP000077266"/>
    </source>
</evidence>
<feature type="region of interest" description="Disordered" evidence="8">
    <location>
        <begin position="361"/>
        <end position="386"/>
    </location>
</feature>
<dbReference type="AlphaFoldDB" id="A0A165PU43"/>
<dbReference type="OrthoDB" id="198885at2759"/>
<dbReference type="Gene3D" id="3.40.1190.20">
    <property type="match status" value="1"/>
</dbReference>
<reference evidence="10 11" key="1">
    <citation type="journal article" date="2016" name="Mol. Biol. Evol.">
        <title>Comparative Genomics of Early-Diverging Mushroom-Forming Fungi Provides Insights into the Origins of Lignocellulose Decay Capabilities.</title>
        <authorList>
            <person name="Nagy L.G."/>
            <person name="Riley R."/>
            <person name="Tritt A."/>
            <person name="Adam C."/>
            <person name="Daum C."/>
            <person name="Floudas D."/>
            <person name="Sun H."/>
            <person name="Yadav J.S."/>
            <person name="Pangilinan J."/>
            <person name="Larsson K.H."/>
            <person name="Matsuura K."/>
            <person name="Barry K."/>
            <person name="Labutti K."/>
            <person name="Kuo R."/>
            <person name="Ohm R.A."/>
            <person name="Bhattacharya S.S."/>
            <person name="Shirouzu T."/>
            <person name="Yoshinaga Y."/>
            <person name="Martin F.M."/>
            <person name="Grigoriev I.V."/>
            <person name="Hibbett D.S."/>
        </authorList>
    </citation>
    <scope>NUCLEOTIDE SEQUENCE [LARGE SCALE GENOMIC DNA]</scope>
    <source>
        <strain evidence="10 11">HHB12029</strain>
    </source>
</reference>
<evidence type="ECO:0000256" key="7">
    <source>
        <dbReference type="ARBA" id="ARBA00023295"/>
    </source>
</evidence>
<evidence type="ECO:0000256" key="3">
    <source>
        <dbReference type="ARBA" id="ARBA00022777"/>
    </source>
</evidence>
<keyword evidence="2" id="KW-0479">Metal-binding</keyword>
<evidence type="ECO:0000256" key="6">
    <source>
        <dbReference type="ARBA" id="ARBA00023239"/>
    </source>
</evidence>
<dbReference type="STRING" id="1314781.A0A165PU43"/>
<keyword evidence="11" id="KW-1185">Reference proteome</keyword>